<reference evidence="3" key="1">
    <citation type="submission" date="2016-10" db="EMBL/GenBank/DDBJ databases">
        <authorList>
            <person name="Varghese N."/>
            <person name="Submissions S."/>
        </authorList>
    </citation>
    <scope>NUCLEOTIDE SEQUENCE [LARGE SCALE GENOMIC DNA]</scope>
    <source>
        <strain evidence="3">CECT 8338</strain>
    </source>
</reference>
<dbReference type="OrthoDB" id="6080407at2"/>
<evidence type="ECO:0008006" key="4">
    <source>
        <dbReference type="Google" id="ProtNLM"/>
    </source>
</evidence>
<evidence type="ECO:0000313" key="2">
    <source>
        <dbReference type="EMBL" id="SDU35434.1"/>
    </source>
</evidence>
<protein>
    <recommendedName>
        <fullName evidence="4">DUF4124 domain-containing protein</fullName>
    </recommendedName>
</protein>
<dbReference type="Proteomes" id="UP000243924">
    <property type="component" value="Chromosome I"/>
</dbReference>
<organism evidence="2 3">
    <name type="scientific">Halopseudomonas salegens</name>
    <dbReference type="NCBI Taxonomy" id="1434072"/>
    <lineage>
        <taxon>Bacteria</taxon>
        <taxon>Pseudomonadati</taxon>
        <taxon>Pseudomonadota</taxon>
        <taxon>Gammaproteobacteria</taxon>
        <taxon>Pseudomonadales</taxon>
        <taxon>Pseudomonadaceae</taxon>
        <taxon>Halopseudomonas</taxon>
    </lineage>
</organism>
<dbReference type="AlphaFoldDB" id="A0A1H2HUE5"/>
<dbReference type="EMBL" id="LT629787">
    <property type="protein sequence ID" value="SDU35434.1"/>
    <property type="molecule type" value="Genomic_DNA"/>
</dbReference>
<accession>A0A1H2HUE5</accession>
<name>A0A1H2HUE5_9GAMM</name>
<dbReference type="STRING" id="1434072.SAMN05216210_3315"/>
<gene>
    <name evidence="2" type="ORF">SAMN05216210_3315</name>
</gene>
<evidence type="ECO:0000313" key="3">
    <source>
        <dbReference type="Proteomes" id="UP000243924"/>
    </source>
</evidence>
<feature type="coiled-coil region" evidence="1">
    <location>
        <begin position="119"/>
        <end position="178"/>
    </location>
</feature>
<dbReference type="RefSeq" id="WP_092389072.1">
    <property type="nucleotide sequence ID" value="NZ_LT629787.1"/>
</dbReference>
<proteinExistence type="predicted"/>
<keyword evidence="3" id="KW-1185">Reference proteome</keyword>
<evidence type="ECO:0000256" key="1">
    <source>
        <dbReference type="SAM" id="Coils"/>
    </source>
</evidence>
<sequence>MRKLWQISALLALLLTAGLSIAKSGELYRYINDQGVTVLDRRVPPEAVARGYEVLDAQGRVRRTVPAALTPEERQAKRRAQAEQAERDAADATLLRLYSSVKDLDRAHARQIEQIDSLIASSETNILDLQIQRETLESRAAAAERAGREIDPRILDQLEEVDNESLRLQRLILNKEEEKLDVDAEYARQRERLKQLLADD</sequence>
<keyword evidence="1" id="KW-0175">Coiled coil</keyword>